<evidence type="ECO:0000313" key="3">
    <source>
        <dbReference type="Proteomes" id="UP001345013"/>
    </source>
</evidence>
<feature type="region of interest" description="Disordered" evidence="1">
    <location>
        <begin position="85"/>
        <end position="106"/>
    </location>
</feature>
<sequence length="206" mass="24029">MSEYFRHVLPSLTLPFGQVWSSTSVIGCHRLPTQLVFLIRRYLARARRLLVTPRRRSSQVRKWHKIQHLNLHSSVPFSPRFVPRDAASTAGDSQQNRDERSELGQRLPKPLWAGREDVIAYLHKIKTWAQCCSQCPTILAPNEDRCLYCNFITEPLNPDMYFWWQERTGLQAMRVILQQYGAALIEGPSWDDLRKEAPVPDWAEDE</sequence>
<organism evidence="2 3">
    <name type="scientific">Lithohypha guttulata</name>
    <dbReference type="NCBI Taxonomy" id="1690604"/>
    <lineage>
        <taxon>Eukaryota</taxon>
        <taxon>Fungi</taxon>
        <taxon>Dikarya</taxon>
        <taxon>Ascomycota</taxon>
        <taxon>Pezizomycotina</taxon>
        <taxon>Eurotiomycetes</taxon>
        <taxon>Chaetothyriomycetidae</taxon>
        <taxon>Chaetothyriales</taxon>
        <taxon>Trichomeriaceae</taxon>
        <taxon>Lithohypha</taxon>
    </lineage>
</organism>
<name>A0ABR0K8Y8_9EURO</name>
<accession>A0ABR0K8Y8</accession>
<dbReference type="Proteomes" id="UP001345013">
    <property type="component" value="Unassembled WGS sequence"/>
</dbReference>
<dbReference type="PROSITE" id="PS51257">
    <property type="entry name" value="PROKAR_LIPOPROTEIN"/>
    <property type="match status" value="1"/>
</dbReference>
<proteinExistence type="predicted"/>
<reference evidence="2 3" key="1">
    <citation type="submission" date="2023-08" db="EMBL/GenBank/DDBJ databases">
        <title>Black Yeasts Isolated from many extreme environments.</title>
        <authorList>
            <person name="Coleine C."/>
            <person name="Stajich J.E."/>
            <person name="Selbmann L."/>
        </authorList>
    </citation>
    <scope>NUCLEOTIDE SEQUENCE [LARGE SCALE GENOMIC DNA]</scope>
    <source>
        <strain evidence="2 3">CCFEE 5885</strain>
    </source>
</reference>
<evidence type="ECO:0000313" key="2">
    <source>
        <dbReference type="EMBL" id="KAK5092137.1"/>
    </source>
</evidence>
<keyword evidence="3" id="KW-1185">Reference proteome</keyword>
<evidence type="ECO:0000256" key="1">
    <source>
        <dbReference type="SAM" id="MobiDB-lite"/>
    </source>
</evidence>
<dbReference type="EMBL" id="JAVRRG010000063">
    <property type="protein sequence ID" value="KAK5092137.1"/>
    <property type="molecule type" value="Genomic_DNA"/>
</dbReference>
<gene>
    <name evidence="2" type="ORF">LTR24_005479</name>
</gene>
<protein>
    <submittedName>
        <fullName evidence="2">Uncharacterized protein</fullName>
    </submittedName>
</protein>
<comment type="caution">
    <text evidence="2">The sequence shown here is derived from an EMBL/GenBank/DDBJ whole genome shotgun (WGS) entry which is preliminary data.</text>
</comment>